<dbReference type="RefSeq" id="WP_095996827.1">
    <property type="nucleotide sequence ID" value="NZ_NSLI01000001.1"/>
</dbReference>
<evidence type="ECO:0000313" key="3">
    <source>
        <dbReference type="Proteomes" id="UP000218151"/>
    </source>
</evidence>
<dbReference type="Proteomes" id="UP000218151">
    <property type="component" value="Unassembled WGS sequence"/>
</dbReference>
<sequence>MGALFVTRDGDAALASARAGFSRQGFTDFTELAIPGWRALHMPYIVGGPDLLLRDGDDFAAVAGTLVADGRTGRPALDALMRMMDDGTPDWSRLGGQFAALVRRRGRSFLFCDWFAHFQLFRDSDDRLFSTSLLAAAELLPRLSFDAQGVYEFAFNVTALGDDTVLEQVKLLGPDVMLELTPDGVVRHPLSKPLPEPAPLTPAERLDRHRAALDEVLAPHLRDDAHVHCPLSGGLDSRLLLAAVRRLGADPSVYVYGPPGSADVRVARAVGDALGFAVEWIDKQAAPIAPDAFPAMVAHNFHENDGMPTFGNIFDNGGHLRARDARHAHGWPIASGGGGEVYRDFFYLPDRPFGAEAVARTFFARFLRTDATELFDPRLFIERIRDKILDALGRPGDRAPLPRSVVEQIYPRFRCRALFGREISLEARHSPYLLPFLEPRVVAETAELPPALRRAGRFEAQLLHAIDPELAAQPSAYGHHFAGPPSRRHRLQEWSSRVRPVWLRQRSYALHRRRGPVTDEHGGLLDPDYLGRVIDLDYPAMRRFFHVERVADHGLLRRIACLEYLAAQLGSRLSG</sequence>
<dbReference type="OrthoDB" id="6287162at2"/>
<organism evidence="2 3">
    <name type="scientific">Sphingomonas lenta</name>
    <dbReference type="NCBI Taxonomy" id="1141887"/>
    <lineage>
        <taxon>Bacteria</taxon>
        <taxon>Pseudomonadati</taxon>
        <taxon>Pseudomonadota</taxon>
        <taxon>Alphaproteobacteria</taxon>
        <taxon>Sphingomonadales</taxon>
        <taxon>Sphingomonadaceae</taxon>
        <taxon>Sphingomonas</taxon>
    </lineage>
</organism>
<keyword evidence="3" id="KW-1185">Reference proteome</keyword>
<dbReference type="EMBL" id="NSLI01000001">
    <property type="protein sequence ID" value="PAX09720.1"/>
    <property type="molecule type" value="Genomic_DNA"/>
</dbReference>
<protein>
    <recommendedName>
        <fullName evidence="1">Asparagine synthetase domain-containing protein</fullName>
    </recommendedName>
</protein>
<name>A0A2A2SKP0_9SPHN</name>
<dbReference type="Pfam" id="PF00733">
    <property type="entry name" value="Asn_synthase"/>
    <property type="match status" value="1"/>
</dbReference>
<gene>
    <name evidence="2" type="ORF">CKY28_03035</name>
</gene>
<dbReference type="Gene3D" id="3.40.50.620">
    <property type="entry name" value="HUPs"/>
    <property type="match status" value="1"/>
</dbReference>
<accession>A0A2A2SKP0</accession>
<comment type="caution">
    <text evidence="2">The sequence shown here is derived from an EMBL/GenBank/DDBJ whole genome shotgun (WGS) entry which is preliminary data.</text>
</comment>
<dbReference type="SUPFAM" id="SSF52402">
    <property type="entry name" value="Adenine nucleotide alpha hydrolases-like"/>
    <property type="match status" value="1"/>
</dbReference>
<evidence type="ECO:0000259" key="1">
    <source>
        <dbReference type="Pfam" id="PF00733"/>
    </source>
</evidence>
<dbReference type="InterPro" id="IPR014729">
    <property type="entry name" value="Rossmann-like_a/b/a_fold"/>
</dbReference>
<proteinExistence type="predicted"/>
<dbReference type="InterPro" id="IPR001962">
    <property type="entry name" value="Asn_synthase"/>
</dbReference>
<dbReference type="AlphaFoldDB" id="A0A2A2SKP0"/>
<dbReference type="GO" id="GO:0006529">
    <property type="term" value="P:asparagine biosynthetic process"/>
    <property type="evidence" value="ECO:0007669"/>
    <property type="project" value="InterPro"/>
</dbReference>
<evidence type="ECO:0000313" key="2">
    <source>
        <dbReference type="EMBL" id="PAX09720.1"/>
    </source>
</evidence>
<feature type="domain" description="Asparagine synthetase" evidence="1">
    <location>
        <begin position="210"/>
        <end position="277"/>
    </location>
</feature>
<reference evidence="3" key="1">
    <citation type="submission" date="2017-09" db="EMBL/GenBank/DDBJ databases">
        <authorList>
            <person name="Feng G."/>
            <person name="Zhu H."/>
        </authorList>
    </citation>
    <scope>NUCLEOTIDE SEQUENCE [LARGE SCALE GENOMIC DNA]</scope>
    <source>
        <strain evidence="3">1PNM-20</strain>
    </source>
</reference>
<dbReference type="GO" id="GO:0004066">
    <property type="term" value="F:asparagine synthase (glutamine-hydrolyzing) activity"/>
    <property type="evidence" value="ECO:0007669"/>
    <property type="project" value="InterPro"/>
</dbReference>